<protein>
    <submittedName>
        <fullName evidence="1">Uncharacterized protein</fullName>
    </submittedName>
</protein>
<accession>A0A4Q9L125</accession>
<dbReference type="AlphaFoldDB" id="A0A4Q9L125"/>
<organism evidence="1 2">
    <name type="scientific">Hamiltosporidium tvaerminnensis</name>
    <dbReference type="NCBI Taxonomy" id="1176355"/>
    <lineage>
        <taxon>Eukaryota</taxon>
        <taxon>Fungi</taxon>
        <taxon>Fungi incertae sedis</taxon>
        <taxon>Microsporidia</taxon>
        <taxon>Dubosqiidae</taxon>
        <taxon>Hamiltosporidium</taxon>
    </lineage>
</organism>
<sequence>MLKYEKRKKIYEAKTNEIVRERSKEDIDDKWRIFANFKRNEWFDEECTSITRAKKSLQLEYTKKSAKKRKAMMTQMELIRKYNTKHLSREMFRKVNDTRRAFITRTNSCRSKTGEIISDIQGVINRWSEHFRELLDTEDMFNKLDNTGIYENIVPSYEEIHKAVEKPKNNKAPGTDEILNELIKNACGNYIKELTLYLETIHNASNKSSLQLFNDQLGFINTLFGSILTKDIKDYSVFVDAISSEVLTSRKPAPGYKDTFDFRDCVLKHNDVNGA</sequence>
<name>A0A4Q9L125_9MICR</name>
<evidence type="ECO:0000313" key="2">
    <source>
        <dbReference type="Proteomes" id="UP000292362"/>
    </source>
</evidence>
<gene>
    <name evidence="1" type="ORF">CWI37_1071p0010</name>
</gene>
<proteinExistence type="predicted"/>
<evidence type="ECO:0000313" key="1">
    <source>
        <dbReference type="EMBL" id="TBU00230.1"/>
    </source>
</evidence>
<dbReference type="Proteomes" id="UP000292362">
    <property type="component" value="Unassembled WGS sequence"/>
</dbReference>
<dbReference type="EMBL" id="PITJ01001071">
    <property type="protein sequence ID" value="TBU00230.1"/>
    <property type="molecule type" value="Genomic_DNA"/>
</dbReference>
<comment type="caution">
    <text evidence="1">The sequence shown here is derived from an EMBL/GenBank/DDBJ whole genome shotgun (WGS) entry which is preliminary data.</text>
</comment>
<reference evidence="1 2" key="1">
    <citation type="submission" date="2017-12" db="EMBL/GenBank/DDBJ databases">
        <authorList>
            <person name="Pombert J.-F."/>
            <person name="Haag K.L."/>
            <person name="Ebert D."/>
        </authorList>
    </citation>
    <scope>NUCLEOTIDE SEQUENCE [LARGE SCALE GENOMIC DNA]</scope>
    <source>
        <strain evidence="1">FI-OER-3-3</strain>
    </source>
</reference>
<dbReference type="VEuPathDB" id="MicrosporidiaDB:CWI37_1071p0010"/>